<protein>
    <submittedName>
        <fullName evidence="2">Uncharacterized protein</fullName>
    </submittedName>
</protein>
<evidence type="ECO:0000256" key="1">
    <source>
        <dbReference type="SAM" id="MobiDB-lite"/>
    </source>
</evidence>
<feature type="non-terminal residue" evidence="2">
    <location>
        <position position="26"/>
    </location>
</feature>
<evidence type="ECO:0000313" key="2">
    <source>
        <dbReference type="EMBL" id="ETJ38918.1"/>
    </source>
</evidence>
<proteinExistence type="predicted"/>
<organism evidence="2">
    <name type="scientific">human gut metagenome</name>
    <dbReference type="NCBI Taxonomy" id="408170"/>
    <lineage>
        <taxon>unclassified sequences</taxon>
        <taxon>metagenomes</taxon>
        <taxon>organismal metagenomes</taxon>
    </lineage>
</organism>
<comment type="caution">
    <text evidence="2">The sequence shown here is derived from an EMBL/GenBank/DDBJ whole genome shotgun (WGS) entry which is preliminary data.</text>
</comment>
<feature type="region of interest" description="Disordered" evidence="1">
    <location>
        <begin position="1"/>
        <end position="26"/>
    </location>
</feature>
<sequence>MTKQPDITKQPFVDDRLDTPVDYQEG</sequence>
<reference evidence="2" key="1">
    <citation type="submission" date="2013-12" db="EMBL/GenBank/DDBJ databases">
        <title>A Varibaculum cambriense genome reconstructed from a premature infant gut community with otherwise low bacterial novelty that shifts toward anaerobic metabolism during the third week of life.</title>
        <authorList>
            <person name="Brown C.T."/>
            <person name="Sharon I."/>
            <person name="Thomas B.C."/>
            <person name="Castelle C.J."/>
            <person name="Morowitz M.J."/>
            <person name="Banfield J.F."/>
        </authorList>
    </citation>
    <scope>NUCLEOTIDE SEQUENCE</scope>
</reference>
<name>W1Y8L4_9ZZZZ</name>
<accession>W1Y8L4</accession>
<gene>
    <name evidence="2" type="ORF">Q604_UNBC07073G0002</name>
</gene>
<dbReference type="EMBL" id="AZMM01007073">
    <property type="protein sequence ID" value="ETJ38918.1"/>
    <property type="molecule type" value="Genomic_DNA"/>
</dbReference>
<dbReference type="AlphaFoldDB" id="W1Y8L4"/>